<organism evidence="2 3">
    <name type="scientific">Cricetibacter osteomyelitidis</name>
    <dbReference type="NCBI Taxonomy" id="1521931"/>
    <lineage>
        <taxon>Bacteria</taxon>
        <taxon>Pseudomonadati</taxon>
        <taxon>Pseudomonadota</taxon>
        <taxon>Gammaproteobacteria</taxon>
        <taxon>Pasteurellales</taxon>
        <taxon>Pasteurellaceae</taxon>
        <taxon>Cricetibacter</taxon>
    </lineage>
</organism>
<dbReference type="Proteomes" id="UP000295763">
    <property type="component" value="Unassembled WGS sequence"/>
</dbReference>
<keyword evidence="1" id="KW-0472">Membrane</keyword>
<dbReference type="EMBL" id="SLYB01000004">
    <property type="protein sequence ID" value="TCP96514.1"/>
    <property type="molecule type" value="Genomic_DNA"/>
</dbReference>
<dbReference type="AlphaFoldDB" id="A0A4R2T6M3"/>
<comment type="caution">
    <text evidence="2">The sequence shown here is derived from an EMBL/GenBank/DDBJ whole genome shotgun (WGS) entry which is preliminary data.</text>
</comment>
<name>A0A4R2T6M3_9PAST</name>
<evidence type="ECO:0000313" key="2">
    <source>
        <dbReference type="EMBL" id="TCP96514.1"/>
    </source>
</evidence>
<evidence type="ECO:0000256" key="1">
    <source>
        <dbReference type="SAM" id="Phobius"/>
    </source>
</evidence>
<proteinExistence type="predicted"/>
<keyword evidence="1" id="KW-0812">Transmembrane</keyword>
<protein>
    <submittedName>
        <fullName evidence="2">Uncharacterized protein</fullName>
    </submittedName>
</protein>
<feature type="transmembrane region" description="Helical" evidence="1">
    <location>
        <begin position="115"/>
        <end position="135"/>
    </location>
</feature>
<keyword evidence="1" id="KW-1133">Transmembrane helix</keyword>
<evidence type="ECO:0000313" key="3">
    <source>
        <dbReference type="Proteomes" id="UP000295763"/>
    </source>
</evidence>
<gene>
    <name evidence="2" type="ORF">EDC44_10447</name>
</gene>
<feature type="transmembrane region" description="Helical" evidence="1">
    <location>
        <begin position="33"/>
        <end position="53"/>
    </location>
</feature>
<accession>A0A4R2T6M3</accession>
<reference evidence="2 3" key="1">
    <citation type="submission" date="2019-03" db="EMBL/GenBank/DDBJ databases">
        <title>Genomic Encyclopedia of Type Strains, Phase IV (KMG-IV): sequencing the most valuable type-strain genomes for metagenomic binning, comparative biology and taxonomic classification.</title>
        <authorList>
            <person name="Goeker M."/>
        </authorList>
    </citation>
    <scope>NUCLEOTIDE SEQUENCE [LARGE SCALE GENOMIC DNA]</scope>
    <source>
        <strain evidence="2 3">DSM 28404</strain>
    </source>
</reference>
<sequence length="142" mass="17387">MAETKLNKKEQRLMRRWFRKTGENTIELKEKRWGGIKIILGIILLIGIYYNFIDPRYKDDTWRYIKITYQPDKWAEEQFEEEVSETDPNLTRWGETKEEFISERKEFRLERGGGYLVYLYFYWCLYSFYSLLPLAHQTPCTI</sequence>
<dbReference type="RefSeq" id="WP_165870215.1">
    <property type="nucleotide sequence ID" value="NZ_SLYB01000004.1"/>
</dbReference>
<keyword evidence="3" id="KW-1185">Reference proteome</keyword>